<evidence type="ECO:0000313" key="2">
    <source>
        <dbReference type="EMBL" id="NIY71225.1"/>
    </source>
</evidence>
<keyword evidence="2" id="KW-0808">Transferase</keyword>
<name>A0ABX0VTG7_9RHOB</name>
<dbReference type="InterPro" id="IPR041715">
    <property type="entry name" value="HisRS-like_core"/>
</dbReference>
<proteinExistence type="predicted"/>
<evidence type="ECO:0000313" key="3">
    <source>
        <dbReference type="Proteomes" id="UP000709466"/>
    </source>
</evidence>
<reference evidence="2 3" key="1">
    <citation type="submission" date="2020-03" db="EMBL/GenBank/DDBJ databases">
        <title>Bacterial isolates of synthetic phycosphere.</title>
        <authorList>
            <person name="Fu H."/>
            <person name="Moran M.A."/>
        </authorList>
    </citation>
    <scope>NUCLEOTIDE SEQUENCE [LARGE SCALE GENOMIC DNA]</scope>
    <source>
        <strain evidence="2 3">HF1</strain>
    </source>
</reference>
<gene>
    <name evidence="2" type="ORF">HCZ30_02115</name>
</gene>
<dbReference type="Gene3D" id="3.30.930.10">
    <property type="entry name" value="Bira Bifunctional Protein, Domain 2"/>
    <property type="match status" value="1"/>
</dbReference>
<keyword evidence="2" id="KW-0328">Glycosyltransferase</keyword>
<evidence type="ECO:0000259" key="1">
    <source>
        <dbReference type="Pfam" id="PF13393"/>
    </source>
</evidence>
<dbReference type="InterPro" id="IPR045864">
    <property type="entry name" value="aa-tRNA-synth_II/BPL/LPL"/>
</dbReference>
<protein>
    <submittedName>
        <fullName evidence="2">ATP phosphoribosyltransferase regulatory subunit</fullName>
    </submittedName>
</protein>
<feature type="domain" description="Class II Histidinyl-tRNA synthetase (HisRS)-like catalytic core" evidence="1">
    <location>
        <begin position="6"/>
        <end position="197"/>
    </location>
</feature>
<feature type="domain" description="Class II Histidinyl-tRNA synthetase (HisRS)-like catalytic core" evidence="1">
    <location>
        <begin position="219"/>
        <end position="349"/>
    </location>
</feature>
<dbReference type="RefSeq" id="WP_167636105.1">
    <property type="nucleotide sequence ID" value="NZ_JAATOP010000001.1"/>
</dbReference>
<dbReference type="PIRSF" id="PIRSF001549">
    <property type="entry name" value="His-tRNA_synth"/>
    <property type="match status" value="1"/>
</dbReference>
<organism evidence="2 3">
    <name type="scientific">Marivivens donghaensis</name>
    <dbReference type="NCBI Taxonomy" id="1699413"/>
    <lineage>
        <taxon>Bacteria</taxon>
        <taxon>Pseudomonadati</taxon>
        <taxon>Pseudomonadota</taxon>
        <taxon>Alphaproteobacteria</taxon>
        <taxon>Rhodobacterales</taxon>
        <taxon>Paracoccaceae</taxon>
        <taxon>Marivivens group</taxon>
        <taxon>Marivivens</taxon>
    </lineage>
</organism>
<keyword evidence="3" id="KW-1185">Reference proteome</keyword>
<dbReference type="EMBL" id="JAATOP010000001">
    <property type="protein sequence ID" value="NIY71225.1"/>
    <property type="molecule type" value="Genomic_DNA"/>
</dbReference>
<dbReference type="GO" id="GO:0016757">
    <property type="term" value="F:glycosyltransferase activity"/>
    <property type="evidence" value="ECO:0007669"/>
    <property type="project" value="UniProtKB-KW"/>
</dbReference>
<dbReference type="SUPFAM" id="SSF55681">
    <property type="entry name" value="Class II aaRS and biotin synthetases"/>
    <property type="match status" value="1"/>
</dbReference>
<dbReference type="InterPro" id="IPR004516">
    <property type="entry name" value="HisRS/HisZ"/>
</dbReference>
<dbReference type="Pfam" id="PF13393">
    <property type="entry name" value="tRNA-synt_His"/>
    <property type="match status" value="2"/>
</dbReference>
<dbReference type="PANTHER" id="PTHR43707">
    <property type="entry name" value="HISTIDYL-TRNA SYNTHETASE"/>
    <property type="match status" value="1"/>
</dbReference>
<sequence length="360" mass="39542">MTGLRQTNEEARRIRALFEAQGAQLVETDILQPAETLLDLYGEDIRGRAYVTTDGVRGEMMLRPDFTVPVVQWHMESNADPARYTYSGKVFRMQEEDLSRPNEYVQVGYEVFDGKAPVQADAEVFAIIAKALDGLPVRAATGDYGILTAAVRGLDTSDARKAALLRHIWRPRRFRALLERFGGKSDVPATRAALLAKADPMADAQVVGLRSAKEVEERIAALREDAQTAPIDSEQIAMLEELVSLRETCPNVLGNLRDIAVDMPSISKAVTRFSQRLDALSEAGIDVDALEFEGNFGRTSLEYYDGFVFGFYSETRAGMPAVATGGRYDALTRVLGRGREVPAVGAVIRPELVVALRGQA</sequence>
<comment type="caution">
    <text evidence="2">The sequence shown here is derived from an EMBL/GenBank/DDBJ whole genome shotgun (WGS) entry which is preliminary data.</text>
</comment>
<dbReference type="PANTHER" id="PTHR43707:SF1">
    <property type="entry name" value="HISTIDINE--TRNA LIGASE, MITOCHONDRIAL-RELATED"/>
    <property type="match status" value="1"/>
</dbReference>
<dbReference type="NCBIfam" id="NF008952">
    <property type="entry name" value="PRK12295.1-5"/>
    <property type="match status" value="1"/>
</dbReference>
<accession>A0ABX0VTG7</accession>
<dbReference type="Proteomes" id="UP000709466">
    <property type="component" value="Unassembled WGS sequence"/>
</dbReference>